<dbReference type="KEGG" id="apo:Arcpr_1066"/>
<dbReference type="RefSeq" id="WP_012940461.1">
    <property type="nucleotide sequence ID" value="NC_013741.1"/>
</dbReference>
<dbReference type="PaxDb" id="572546-Arcpr_1066"/>
<dbReference type="AlphaFoldDB" id="D2RDD1"/>
<organism evidence="1 2">
    <name type="scientific">Archaeoglobus profundus (strain DSM 5631 / JCM 9629 / NBRC 100127 / Av18)</name>
    <dbReference type="NCBI Taxonomy" id="572546"/>
    <lineage>
        <taxon>Archaea</taxon>
        <taxon>Methanobacteriati</taxon>
        <taxon>Methanobacteriota</taxon>
        <taxon>Archaeoglobi</taxon>
        <taxon>Archaeoglobales</taxon>
        <taxon>Archaeoglobaceae</taxon>
        <taxon>Archaeoglobus</taxon>
    </lineage>
</organism>
<dbReference type="STRING" id="572546.Arcpr_1066"/>
<dbReference type="HOGENOM" id="CLU_1507308_0_0_2"/>
<evidence type="ECO:0000313" key="2">
    <source>
        <dbReference type="Proteomes" id="UP000001901"/>
    </source>
</evidence>
<dbReference type="EMBL" id="CP001857">
    <property type="protein sequence ID" value="ADB58125.1"/>
    <property type="molecule type" value="Genomic_DNA"/>
</dbReference>
<name>D2RDD1_ARCPA</name>
<dbReference type="GeneID" id="8739743"/>
<dbReference type="Proteomes" id="UP000001901">
    <property type="component" value="Chromosome"/>
</dbReference>
<dbReference type="eggNOG" id="arCOG02537">
    <property type="taxonomic scope" value="Archaea"/>
</dbReference>
<dbReference type="OrthoDB" id="141574at2157"/>
<proteinExistence type="predicted"/>
<keyword evidence="2" id="KW-1185">Reference proteome</keyword>
<reference evidence="1 2" key="1">
    <citation type="journal article" date="2010" name="Stand. Genomic Sci.">
        <title>Complete genome sequence of Archaeoglobus profundus type strain (AV18).</title>
        <authorList>
            <person name="von Jan M."/>
            <person name="Lapidus A."/>
            <person name="Del Rio T.G."/>
            <person name="Copeland A."/>
            <person name="Tice H."/>
            <person name="Cheng J.F."/>
            <person name="Lucas S."/>
            <person name="Chen F."/>
            <person name="Nolan M."/>
            <person name="Goodwin L."/>
            <person name="Han C."/>
            <person name="Pitluck S."/>
            <person name="Liolios K."/>
            <person name="Ivanova N."/>
            <person name="Mavromatis K."/>
            <person name="Ovchinnikova G."/>
            <person name="Chertkov O."/>
            <person name="Pati A."/>
            <person name="Chen A."/>
            <person name="Palaniappan K."/>
            <person name="Land M."/>
            <person name="Hauser L."/>
            <person name="Chang Y.J."/>
            <person name="Jeffries C.D."/>
            <person name="Saunders E."/>
            <person name="Brettin T."/>
            <person name="Detter J.C."/>
            <person name="Chain P."/>
            <person name="Eichinger K."/>
            <person name="Huber H."/>
            <person name="Spring S."/>
            <person name="Rohde M."/>
            <person name="Goker M."/>
            <person name="Wirth R."/>
            <person name="Woyke T."/>
            <person name="Bristow J."/>
            <person name="Eisen J.A."/>
            <person name="Markowitz V."/>
            <person name="Hugenholtz P."/>
            <person name="Kyrpides N.C."/>
            <person name="Klenk H.P."/>
        </authorList>
    </citation>
    <scope>NUCLEOTIDE SEQUENCE [LARGE SCALE GENOMIC DNA]</scope>
    <source>
        <strain evidence="2">DSM 5631 / JCM 9629 / NBRC 100127 / Av18</strain>
    </source>
</reference>
<protein>
    <submittedName>
        <fullName evidence="1">Uncharacterized protein</fullName>
    </submittedName>
</protein>
<evidence type="ECO:0000313" key="1">
    <source>
        <dbReference type="EMBL" id="ADB58125.1"/>
    </source>
</evidence>
<gene>
    <name evidence="1" type="ordered locus">Arcpr_1066</name>
</gene>
<accession>D2RDD1</accession>
<sequence>MKNLFVAIAIVCILCTSTASALKVEIKTPSVVLPNEKFNISIEVDGNLPTVVGVALNVPKEFTLVNCLTPYKVSGNSVSLAIINDTRVECTFKAPSSEGTFTFDGKWVDMLNEGEGKLEASISVSKVTATQITTTTATFTTTIVTTTSPTATTKQTPGFEFVTAVLPISLIALRRWLR</sequence>